<organism evidence="4 5">
    <name type="scientific">Niastella soli</name>
    <dbReference type="NCBI Taxonomy" id="2821487"/>
    <lineage>
        <taxon>Bacteria</taxon>
        <taxon>Pseudomonadati</taxon>
        <taxon>Bacteroidota</taxon>
        <taxon>Chitinophagia</taxon>
        <taxon>Chitinophagales</taxon>
        <taxon>Chitinophagaceae</taxon>
        <taxon>Niastella</taxon>
    </lineage>
</organism>
<proteinExistence type="predicted"/>
<dbReference type="InterPro" id="IPR006860">
    <property type="entry name" value="FecR"/>
</dbReference>
<feature type="domain" description="Protein FecR C-terminal" evidence="3">
    <location>
        <begin position="340"/>
        <end position="403"/>
    </location>
</feature>
<dbReference type="Pfam" id="PF04773">
    <property type="entry name" value="FecR"/>
    <property type="match status" value="1"/>
</dbReference>
<dbReference type="InterPro" id="IPR012373">
    <property type="entry name" value="Ferrdict_sens_TM"/>
</dbReference>
<protein>
    <submittedName>
        <fullName evidence="4">FecR domain-containing protein</fullName>
    </submittedName>
</protein>
<reference evidence="4 5" key="1">
    <citation type="submission" date="2021-03" db="EMBL/GenBank/DDBJ databases">
        <title>Assistant Professor.</title>
        <authorList>
            <person name="Huq M.A."/>
        </authorList>
    </citation>
    <scope>NUCLEOTIDE SEQUENCE [LARGE SCALE GENOMIC DNA]</scope>
    <source>
        <strain evidence="4 5">MAH-29</strain>
    </source>
</reference>
<evidence type="ECO:0000259" key="2">
    <source>
        <dbReference type="Pfam" id="PF04773"/>
    </source>
</evidence>
<sequence length="417" mass="47053">MAMSRLDTLIERFRNKTISDEEHAELLSLLSREEHARTARKFFREIMDSQSGTEPIFSARESQQLYTSIQQTIQSKEETQPVRMFPIWKWAGVAAAACVLFVTSYWLMQPREPKAITTVAETKQVLPDLQPGNKNKAILVLADNKQIVLDSTNAGLLSLQGNSRVRKEENGQIIYESGDLSGKPVAHVYNELYIPNGGEYSLVLADGSKVWLNSASRIKFPVTFTGNTREVEINGEAYFEIAKDKTKPFKVHFNSSTVEVLGTHFNINSYDDENRQAVTLLEGSVKVANGESVYARTSEDKTVILKPGEQATLFRKSQTAHPISVQPVDVEQAVAWKNGYFMFVDEDIKSIMRKLARWYDFTPVYQGNVDEEQFGGMISRFRNISDVLMMFESTGTIHFKIIPGDNSGKGRKIIITK</sequence>
<accession>A0ABS3YNA9</accession>
<dbReference type="Gene3D" id="3.55.50.30">
    <property type="match status" value="1"/>
</dbReference>
<dbReference type="PANTHER" id="PTHR30273:SF2">
    <property type="entry name" value="PROTEIN FECR"/>
    <property type="match status" value="1"/>
</dbReference>
<feature type="transmembrane region" description="Helical" evidence="1">
    <location>
        <begin position="87"/>
        <end position="108"/>
    </location>
</feature>
<dbReference type="Proteomes" id="UP000677244">
    <property type="component" value="Unassembled WGS sequence"/>
</dbReference>
<evidence type="ECO:0000259" key="3">
    <source>
        <dbReference type="Pfam" id="PF16344"/>
    </source>
</evidence>
<evidence type="ECO:0000256" key="1">
    <source>
        <dbReference type="SAM" id="Phobius"/>
    </source>
</evidence>
<keyword evidence="1" id="KW-1133">Transmembrane helix</keyword>
<dbReference type="EMBL" id="JAGHKO010000001">
    <property type="protein sequence ID" value="MBO9199380.1"/>
    <property type="molecule type" value="Genomic_DNA"/>
</dbReference>
<keyword evidence="1" id="KW-0812">Transmembrane</keyword>
<evidence type="ECO:0000313" key="5">
    <source>
        <dbReference type="Proteomes" id="UP000677244"/>
    </source>
</evidence>
<evidence type="ECO:0000313" key="4">
    <source>
        <dbReference type="EMBL" id="MBO9199380.1"/>
    </source>
</evidence>
<name>A0ABS3YNA9_9BACT</name>
<dbReference type="Pfam" id="PF16344">
    <property type="entry name" value="FecR_C"/>
    <property type="match status" value="1"/>
</dbReference>
<keyword evidence="5" id="KW-1185">Reference proteome</keyword>
<feature type="domain" description="FecR protein" evidence="2">
    <location>
        <begin position="195"/>
        <end position="286"/>
    </location>
</feature>
<dbReference type="Gene3D" id="2.60.120.1440">
    <property type="match status" value="1"/>
</dbReference>
<gene>
    <name evidence="4" type="ORF">J7I42_03820</name>
</gene>
<dbReference type="PANTHER" id="PTHR30273">
    <property type="entry name" value="PERIPLASMIC SIGNAL SENSOR AND SIGMA FACTOR ACTIVATOR FECR-RELATED"/>
    <property type="match status" value="1"/>
</dbReference>
<keyword evidence="1" id="KW-0472">Membrane</keyword>
<comment type="caution">
    <text evidence="4">The sequence shown here is derived from an EMBL/GenBank/DDBJ whole genome shotgun (WGS) entry which is preliminary data.</text>
</comment>
<dbReference type="InterPro" id="IPR032508">
    <property type="entry name" value="FecR_C"/>
</dbReference>